<feature type="compositionally biased region" description="Basic and acidic residues" evidence="9">
    <location>
        <begin position="8"/>
        <end position="18"/>
    </location>
</feature>
<keyword evidence="10" id="KW-0472">Membrane</keyword>
<dbReference type="InterPro" id="IPR011712">
    <property type="entry name" value="Sig_transdc_His_kin_sub3_dim/P"/>
</dbReference>
<dbReference type="InterPro" id="IPR025828">
    <property type="entry name" value="Put_sensor_dom"/>
</dbReference>
<evidence type="ECO:0000256" key="7">
    <source>
        <dbReference type="ARBA" id="ARBA00022840"/>
    </source>
</evidence>
<evidence type="ECO:0000259" key="11">
    <source>
        <dbReference type="Pfam" id="PF07730"/>
    </source>
</evidence>
<keyword evidence="5" id="KW-0547">Nucleotide-binding</keyword>
<evidence type="ECO:0000256" key="2">
    <source>
        <dbReference type="ARBA" id="ARBA00012438"/>
    </source>
</evidence>
<evidence type="ECO:0000256" key="6">
    <source>
        <dbReference type="ARBA" id="ARBA00022777"/>
    </source>
</evidence>
<keyword evidence="4" id="KW-0808">Transferase</keyword>
<evidence type="ECO:0000256" key="10">
    <source>
        <dbReference type="SAM" id="Phobius"/>
    </source>
</evidence>
<evidence type="ECO:0000259" key="12">
    <source>
        <dbReference type="Pfam" id="PF13796"/>
    </source>
</evidence>
<evidence type="ECO:0000256" key="4">
    <source>
        <dbReference type="ARBA" id="ARBA00022679"/>
    </source>
</evidence>
<feature type="domain" description="Putative sensor" evidence="12">
    <location>
        <begin position="68"/>
        <end position="214"/>
    </location>
</feature>
<reference evidence="13 14" key="1">
    <citation type="submission" date="2017-06" db="EMBL/GenBank/DDBJ databases">
        <authorList>
            <person name="Kim H.J."/>
            <person name="Triplett B.A."/>
        </authorList>
    </citation>
    <scope>NUCLEOTIDE SEQUENCE [LARGE SCALE GENOMIC DNA]</scope>
    <source>
        <strain evidence="13 14">CGMCC 4.5593</strain>
    </source>
</reference>
<keyword evidence="10" id="KW-0812">Transmembrane</keyword>
<gene>
    <name evidence="13" type="ORF">SAMN05421812_109247</name>
</gene>
<evidence type="ECO:0000256" key="9">
    <source>
        <dbReference type="SAM" id="MobiDB-lite"/>
    </source>
</evidence>
<dbReference type="EMBL" id="FZPH01000009">
    <property type="protein sequence ID" value="SNT55600.1"/>
    <property type="molecule type" value="Genomic_DNA"/>
</dbReference>
<dbReference type="Proteomes" id="UP000198362">
    <property type="component" value="Unassembled WGS sequence"/>
</dbReference>
<dbReference type="InterPro" id="IPR036890">
    <property type="entry name" value="HATPase_C_sf"/>
</dbReference>
<accession>A0A239NLF5</accession>
<evidence type="ECO:0000256" key="3">
    <source>
        <dbReference type="ARBA" id="ARBA00022553"/>
    </source>
</evidence>
<feature type="transmembrane region" description="Helical" evidence="10">
    <location>
        <begin position="66"/>
        <end position="88"/>
    </location>
</feature>
<feature type="domain" description="Signal transduction histidine kinase subgroup 3 dimerisation and phosphoacceptor" evidence="11">
    <location>
        <begin position="242"/>
        <end position="309"/>
    </location>
</feature>
<organism evidence="13 14">
    <name type="scientific">Asanoa hainanensis</name>
    <dbReference type="NCBI Taxonomy" id="560556"/>
    <lineage>
        <taxon>Bacteria</taxon>
        <taxon>Bacillati</taxon>
        <taxon>Actinomycetota</taxon>
        <taxon>Actinomycetes</taxon>
        <taxon>Micromonosporales</taxon>
        <taxon>Micromonosporaceae</taxon>
        <taxon>Asanoa</taxon>
    </lineage>
</organism>
<evidence type="ECO:0000256" key="1">
    <source>
        <dbReference type="ARBA" id="ARBA00000085"/>
    </source>
</evidence>
<dbReference type="PANTHER" id="PTHR24421:SF10">
    <property type="entry name" value="NITRATE_NITRITE SENSOR PROTEIN NARQ"/>
    <property type="match status" value="1"/>
</dbReference>
<protein>
    <recommendedName>
        <fullName evidence="2">histidine kinase</fullName>
        <ecNumber evidence="2">2.7.13.3</ecNumber>
    </recommendedName>
</protein>
<evidence type="ECO:0000313" key="14">
    <source>
        <dbReference type="Proteomes" id="UP000198362"/>
    </source>
</evidence>
<feature type="region of interest" description="Disordered" evidence="9">
    <location>
        <begin position="1"/>
        <end position="35"/>
    </location>
</feature>
<evidence type="ECO:0000256" key="8">
    <source>
        <dbReference type="ARBA" id="ARBA00023012"/>
    </source>
</evidence>
<dbReference type="Gene3D" id="1.20.5.1930">
    <property type="match status" value="1"/>
</dbReference>
<dbReference type="EC" id="2.7.13.3" evidence="2"/>
<dbReference type="InterPro" id="IPR050482">
    <property type="entry name" value="Sensor_HK_TwoCompSys"/>
</dbReference>
<proteinExistence type="predicted"/>
<dbReference type="GO" id="GO:0005524">
    <property type="term" value="F:ATP binding"/>
    <property type="evidence" value="ECO:0007669"/>
    <property type="project" value="UniProtKB-KW"/>
</dbReference>
<dbReference type="GO" id="GO:0046983">
    <property type="term" value="F:protein dimerization activity"/>
    <property type="evidence" value="ECO:0007669"/>
    <property type="project" value="InterPro"/>
</dbReference>
<evidence type="ECO:0000256" key="5">
    <source>
        <dbReference type="ARBA" id="ARBA00022741"/>
    </source>
</evidence>
<evidence type="ECO:0000313" key="13">
    <source>
        <dbReference type="EMBL" id="SNT55600.1"/>
    </source>
</evidence>
<dbReference type="GO" id="GO:0000155">
    <property type="term" value="F:phosphorelay sensor kinase activity"/>
    <property type="evidence" value="ECO:0007669"/>
    <property type="project" value="InterPro"/>
</dbReference>
<keyword evidence="7" id="KW-0067">ATP-binding</keyword>
<dbReference type="Pfam" id="PF13796">
    <property type="entry name" value="Sensor"/>
    <property type="match status" value="1"/>
</dbReference>
<dbReference type="PANTHER" id="PTHR24421">
    <property type="entry name" value="NITRATE/NITRITE SENSOR PROTEIN NARX-RELATED"/>
    <property type="match status" value="1"/>
</dbReference>
<keyword evidence="3" id="KW-0597">Phosphoprotein</keyword>
<keyword evidence="10" id="KW-1133">Transmembrane helix</keyword>
<sequence>MGVGRYVDGPHKTTRIDGDEGGVSPTDTGAAARENGRTMEWEDRIAAARQAGLRGLELAARSLGGLPLFLAAVLSIALLPLGIGLLLAPRAVAAVRRYADEQRERGRAWSGVRIDRPYRGPAHGLRQVLDPATWRDLLWLILNVPVGTAMGLVPVALSAWAGLGLVIAPVVLTVGTEHQFWSVAVGIGVLAVAVLIAGAPAFLDLHARFSAALLSPPRYALEARVDRLEVTRADALDSGAAELRRIEKDLHDGAQARIAALGMTIGLAEQLIRTDPDKAEALLAEARDTSGQALADLRRLVRGIHPPVLAERGLVEAVRALAVVLPVPTTVLADPGVRAAAPVEAALYFAIAEALANVTKHSGATRAWVNLRARAQNLVVEVGDDGTGGAGIPPAGGLAGVCKRLGAFDGRMAVTSPPGGPTVLAMEVPCGS</sequence>
<feature type="transmembrane region" description="Helical" evidence="10">
    <location>
        <begin position="180"/>
        <end position="203"/>
    </location>
</feature>
<dbReference type="Pfam" id="PF07730">
    <property type="entry name" value="HisKA_3"/>
    <property type="match status" value="1"/>
</dbReference>
<dbReference type="Gene3D" id="3.30.565.10">
    <property type="entry name" value="Histidine kinase-like ATPase, C-terminal domain"/>
    <property type="match status" value="1"/>
</dbReference>
<comment type="catalytic activity">
    <reaction evidence="1">
        <text>ATP + protein L-histidine = ADP + protein N-phospho-L-histidine.</text>
        <dbReference type="EC" id="2.7.13.3"/>
    </reaction>
</comment>
<keyword evidence="14" id="KW-1185">Reference proteome</keyword>
<name>A0A239NLF5_9ACTN</name>
<keyword evidence="8" id="KW-0902">Two-component regulatory system</keyword>
<dbReference type="AlphaFoldDB" id="A0A239NLF5"/>
<dbReference type="SUPFAM" id="SSF55874">
    <property type="entry name" value="ATPase domain of HSP90 chaperone/DNA topoisomerase II/histidine kinase"/>
    <property type="match status" value="1"/>
</dbReference>
<keyword evidence="6 13" id="KW-0418">Kinase</keyword>
<dbReference type="GO" id="GO:0016020">
    <property type="term" value="C:membrane"/>
    <property type="evidence" value="ECO:0007669"/>
    <property type="project" value="InterPro"/>
</dbReference>